<feature type="transmembrane region" description="Helical" evidence="2">
    <location>
        <begin position="134"/>
        <end position="152"/>
    </location>
</feature>
<proteinExistence type="predicted"/>
<dbReference type="AlphaFoldDB" id="A0A9P3HLI5"/>
<reference evidence="4" key="2">
    <citation type="journal article" date="2022" name="Microbiol. Resour. Announc.">
        <title>Whole-Genome Sequence of Entomortierella parvispora E1425, a Mucoromycotan Fungus Associated with Burkholderiaceae-Related Endosymbiotic Bacteria.</title>
        <authorList>
            <person name="Herlambang A."/>
            <person name="Guo Y."/>
            <person name="Takashima Y."/>
            <person name="Narisawa K."/>
            <person name="Ohta H."/>
            <person name="Nishizawa T."/>
        </authorList>
    </citation>
    <scope>NUCLEOTIDE SEQUENCE</scope>
    <source>
        <strain evidence="4">E1425</strain>
    </source>
</reference>
<dbReference type="GO" id="GO:0061503">
    <property type="term" value="F:tRNA threonylcarbamoyladenosine dehydratase"/>
    <property type="evidence" value="ECO:0007669"/>
    <property type="project" value="TreeGrafter"/>
</dbReference>
<organism evidence="4 5">
    <name type="scientific">Entomortierella parvispora</name>
    <dbReference type="NCBI Taxonomy" id="205924"/>
    <lineage>
        <taxon>Eukaryota</taxon>
        <taxon>Fungi</taxon>
        <taxon>Fungi incertae sedis</taxon>
        <taxon>Mucoromycota</taxon>
        <taxon>Mortierellomycotina</taxon>
        <taxon>Mortierellomycetes</taxon>
        <taxon>Mortierellales</taxon>
        <taxon>Mortierellaceae</taxon>
        <taxon>Entomortierella</taxon>
    </lineage>
</organism>
<gene>
    <name evidence="4" type="ORF">EMPS_10766</name>
</gene>
<dbReference type="OrthoDB" id="10265862at2759"/>
<dbReference type="PANTHER" id="PTHR43267">
    <property type="entry name" value="TRNA THREONYLCARBAMOYLADENOSINE DEHYDRATASE"/>
    <property type="match status" value="1"/>
</dbReference>
<feature type="transmembrane region" description="Helical" evidence="2">
    <location>
        <begin position="25"/>
        <end position="43"/>
    </location>
</feature>
<dbReference type="PANTHER" id="PTHR43267:SF2">
    <property type="entry name" value="TRNA THREONYLCARBAMOYLADENOSINE DEHYDRATASE 1-RELATED"/>
    <property type="match status" value="1"/>
</dbReference>
<name>A0A9P3HLI5_9FUNG</name>
<feature type="compositionally biased region" description="Low complexity" evidence="1">
    <location>
        <begin position="9"/>
        <end position="20"/>
    </location>
</feature>
<keyword evidence="2" id="KW-0472">Membrane</keyword>
<dbReference type="SUPFAM" id="SSF69572">
    <property type="entry name" value="Activating enzymes of the ubiquitin-like proteins"/>
    <property type="match status" value="1"/>
</dbReference>
<sequence>MGNTLQKLSGSPGASFSASSQSSKMAIVAAIASITTAAMILGYQGSQRKQRVRHLKGMAPPPARSPHTHGVGMNRGGDSGKPDLDSEQRQQLYQEQQAQNDKPMPFDEELIQEQLARNIAFLGEEGVDKLRKSFVIIVGAGGVGSWAASMLIKSGVGKVRIIDFDQLELSELNQHATASRADIGIPKAVAMKNAFKKIAPWAQVEARVERLQEDSAEFLLSGNPDYVVDAIGDLTSKVALLKYCYDNKIPVMSSLSAGAKADPSRVQISDISETFEDPLARAVRRRLRKAGIDTGIDVVFSTEKPYRAQDRGSGSSQQGNGDSDDDDQEVFTPLPNFKRGSGSLPVLVPLPAMFGMSMATYITCKIAGWALEPLPIKFREALYQRLHRDLKLQEESLYGSGPLQIGTTTTSSQVDDKDFPLDRRDIGYLVEEMFRGKSAVSKSMDRIVVCRWKNSEPLSLLNAVVLTQQEMEKHISLPVGTDLVSVYGKDVVDYVDAQFDEEQQISRLR</sequence>
<dbReference type="Gene3D" id="3.40.50.720">
    <property type="entry name" value="NAD(P)-binding Rossmann-like Domain"/>
    <property type="match status" value="1"/>
</dbReference>
<evidence type="ECO:0000256" key="2">
    <source>
        <dbReference type="SAM" id="Phobius"/>
    </source>
</evidence>
<keyword evidence="2" id="KW-1133">Transmembrane helix</keyword>
<dbReference type="InterPro" id="IPR045886">
    <property type="entry name" value="ThiF/MoeB/HesA"/>
</dbReference>
<dbReference type="InterPro" id="IPR000594">
    <property type="entry name" value="ThiF_NAD_FAD-bd"/>
</dbReference>
<dbReference type="GO" id="GO:0008641">
    <property type="term" value="F:ubiquitin-like modifier activating enzyme activity"/>
    <property type="evidence" value="ECO:0007669"/>
    <property type="project" value="InterPro"/>
</dbReference>
<feature type="region of interest" description="Disordered" evidence="1">
    <location>
        <begin position="1"/>
        <end position="20"/>
    </location>
</feature>
<feature type="compositionally biased region" description="Basic and acidic residues" evidence="1">
    <location>
        <begin position="78"/>
        <end position="88"/>
    </location>
</feature>
<protein>
    <submittedName>
        <fullName evidence="4">tRNA threonylcarbamoyladenosine dehydratase</fullName>
    </submittedName>
</protein>
<evidence type="ECO:0000313" key="4">
    <source>
        <dbReference type="EMBL" id="GJJ78407.1"/>
    </source>
</evidence>
<accession>A0A9P3HLI5</accession>
<feature type="compositionally biased region" description="Low complexity" evidence="1">
    <location>
        <begin position="89"/>
        <end position="99"/>
    </location>
</feature>
<keyword evidence="2" id="KW-0812">Transmembrane</keyword>
<evidence type="ECO:0000259" key="3">
    <source>
        <dbReference type="Pfam" id="PF00899"/>
    </source>
</evidence>
<dbReference type="GO" id="GO:0061504">
    <property type="term" value="P:cyclic threonylcarbamoyladenosine biosynthetic process"/>
    <property type="evidence" value="ECO:0007669"/>
    <property type="project" value="TreeGrafter"/>
</dbReference>
<evidence type="ECO:0000313" key="5">
    <source>
        <dbReference type="Proteomes" id="UP000827284"/>
    </source>
</evidence>
<reference evidence="4" key="1">
    <citation type="submission" date="2021-11" db="EMBL/GenBank/DDBJ databases">
        <authorList>
            <person name="Herlambang A."/>
            <person name="Guo Y."/>
            <person name="Takashima Y."/>
            <person name="Nishizawa T."/>
        </authorList>
    </citation>
    <scope>NUCLEOTIDE SEQUENCE</scope>
    <source>
        <strain evidence="4">E1425</strain>
    </source>
</reference>
<dbReference type="InterPro" id="IPR035985">
    <property type="entry name" value="Ubiquitin-activating_enz"/>
</dbReference>
<feature type="region of interest" description="Disordered" evidence="1">
    <location>
        <begin position="306"/>
        <end position="337"/>
    </location>
</feature>
<dbReference type="Proteomes" id="UP000827284">
    <property type="component" value="Unassembled WGS sequence"/>
</dbReference>
<comment type="caution">
    <text evidence="4">The sequence shown here is derived from an EMBL/GenBank/DDBJ whole genome shotgun (WGS) entry which is preliminary data.</text>
</comment>
<feature type="compositionally biased region" description="Low complexity" evidence="1">
    <location>
        <begin position="311"/>
        <end position="321"/>
    </location>
</feature>
<feature type="region of interest" description="Disordered" evidence="1">
    <location>
        <begin position="50"/>
        <end position="103"/>
    </location>
</feature>
<dbReference type="CDD" id="cd00755">
    <property type="entry name" value="YgdL_like"/>
    <property type="match status" value="1"/>
</dbReference>
<dbReference type="GO" id="GO:0005741">
    <property type="term" value="C:mitochondrial outer membrane"/>
    <property type="evidence" value="ECO:0007669"/>
    <property type="project" value="TreeGrafter"/>
</dbReference>
<dbReference type="EMBL" id="BQFW01000015">
    <property type="protein sequence ID" value="GJJ78407.1"/>
    <property type="molecule type" value="Genomic_DNA"/>
</dbReference>
<keyword evidence="5" id="KW-1185">Reference proteome</keyword>
<evidence type="ECO:0000256" key="1">
    <source>
        <dbReference type="SAM" id="MobiDB-lite"/>
    </source>
</evidence>
<feature type="domain" description="THIF-type NAD/FAD binding fold" evidence="3">
    <location>
        <begin position="116"/>
        <end position="372"/>
    </location>
</feature>
<dbReference type="Pfam" id="PF00899">
    <property type="entry name" value="ThiF"/>
    <property type="match status" value="1"/>
</dbReference>